<gene>
    <name evidence="3" type="ORF">BSZ32_14445</name>
</gene>
<dbReference type="PANTHER" id="PTHR40469">
    <property type="entry name" value="SECRETED GLYCOSYL HYDROLASE"/>
    <property type="match status" value="1"/>
</dbReference>
<feature type="domain" description="ThuA-like" evidence="2">
    <location>
        <begin position="27"/>
        <end position="264"/>
    </location>
</feature>
<dbReference type="InterPro" id="IPR029062">
    <property type="entry name" value="Class_I_gatase-like"/>
</dbReference>
<reference evidence="3 4" key="1">
    <citation type="submission" date="2016-12" db="EMBL/GenBank/DDBJ databases">
        <title>Study of bacterial adaptation to deep sea.</title>
        <authorList>
            <person name="Song J."/>
            <person name="Yoshizawa S."/>
            <person name="Kogure K."/>
        </authorList>
    </citation>
    <scope>NUCLEOTIDE SEQUENCE [LARGE SCALE GENOMIC DNA]</scope>
    <source>
        <strain evidence="3 4">SAORIC-165</strain>
    </source>
</reference>
<dbReference type="EMBL" id="MQWA01000001">
    <property type="protein sequence ID" value="PQJ29572.1"/>
    <property type="molecule type" value="Genomic_DNA"/>
</dbReference>
<sequence length="288" mass="32384">MKLITFCSLISLCCLAFAQAEPKHRLLFFSKSSGFEHPVISWKKGKPSHAEKVLTVMGKKQNWEFVFSKDGSNFSKEYLAGFDSLIFYTTGDLTIAGKDKQPPMSKDGEQALFDYIRDGGGFIGLHCATDTFKTKGVGKYANDHEKCGDFTCMVGGEFLGHGKQQKATSRVINPKFPGFEKIGKSFTITEEWYALKHLQLDMHVLTVLETKGMQGKDYIRPDYPVSWARNEGKGRVYYNAMGHREDVWSSELFQNMIIGAVHWTSGDVDVEIPANLKEVAPKSMINQH</sequence>
<dbReference type="Proteomes" id="UP000239907">
    <property type="component" value="Unassembled WGS sequence"/>
</dbReference>
<evidence type="ECO:0000313" key="4">
    <source>
        <dbReference type="Proteomes" id="UP000239907"/>
    </source>
</evidence>
<dbReference type="Pfam" id="PF06283">
    <property type="entry name" value="ThuA"/>
    <property type="match status" value="1"/>
</dbReference>
<accession>A0A2S7U5G7</accession>
<dbReference type="OrthoDB" id="9785923at2"/>
<dbReference type="SUPFAM" id="SSF52317">
    <property type="entry name" value="Class I glutamine amidotransferase-like"/>
    <property type="match status" value="1"/>
</dbReference>
<dbReference type="AlphaFoldDB" id="A0A2S7U5G7"/>
<keyword evidence="4" id="KW-1185">Reference proteome</keyword>
<keyword evidence="1" id="KW-0732">Signal</keyword>
<dbReference type="InterPro" id="IPR029010">
    <property type="entry name" value="ThuA-like"/>
</dbReference>
<comment type="caution">
    <text evidence="3">The sequence shown here is derived from an EMBL/GenBank/DDBJ whole genome shotgun (WGS) entry which is preliminary data.</text>
</comment>
<dbReference type="Gene3D" id="3.40.50.880">
    <property type="match status" value="1"/>
</dbReference>
<evidence type="ECO:0000313" key="3">
    <source>
        <dbReference type="EMBL" id="PQJ29572.1"/>
    </source>
</evidence>
<evidence type="ECO:0000256" key="1">
    <source>
        <dbReference type="SAM" id="SignalP"/>
    </source>
</evidence>
<name>A0A2S7U5G7_9BACT</name>
<organism evidence="3 4">
    <name type="scientific">Rubritalea profundi</name>
    <dbReference type="NCBI Taxonomy" id="1658618"/>
    <lineage>
        <taxon>Bacteria</taxon>
        <taxon>Pseudomonadati</taxon>
        <taxon>Verrucomicrobiota</taxon>
        <taxon>Verrucomicrobiia</taxon>
        <taxon>Verrucomicrobiales</taxon>
        <taxon>Rubritaleaceae</taxon>
        <taxon>Rubritalea</taxon>
    </lineage>
</organism>
<proteinExistence type="predicted"/>
<dbReference type="PANTHER" id="PTHR40469:SF2">
    <property type="entry name" value="GALACTOSE-BINDING DOMAIN-LIKE SUPERFAMILY PROTEIN"/>
    <property type="match status" value="1"/>
</dbReference>
<evidence type="ECO:0000259" key="2">
    <source>
        <dbReference type="Pfam" id="PF06283"/>
    </source>
</evidence>
<protein>
    <recommendedName>
        <fullName evidence="2">ThuA-like domain-containing protein</fullName>
    </recommendedName>
</protein>
<feature type="chain" id="PRO_5015782845" description="ThuA-like domain-containing protein" evidence="1">
    <location>
        <begin position="19"/>
        <end position="288"/>
    </location>
</feature>
<feature type="signal peptide" evidence="1">
    <location>
        <begin position="1"/>
        <end position="18"/>
    </location>
</feature>
<dbReference type="RefSeq" id="WP_105044073.1">
    <property type="nucleotide sequence ID" value="NZ_MQWA01000001.1"/>
</dbReference>